<protein>
    <recommendedName>
        <fullName evidence="5">Monooxygenase</fullName>
    </recommendedName>
</protein>
<evidence type="ECO:0008006" key="5">
    <source>
        <dbReference type="Google" id="ProtNLM"/>
    </source>
</evidence>
<gene>
    <name evidence="3" type="ORF">K431DRAFT_282605</name>
</gene>
<evidence type="ECO:0000313" key="4">
    <source>
        <dbReference type="Proteomes" id="UP000799441"/>
    </source>
</evidence>
<dbReference type="OrthoDB" id="3202396at2759"/>
<dbReference type="Proteomes" id="UP000799441">
    <property type="component" value="Unassembled WGS sequence"/>
</dbReference>
<dbReference type="AlphaFoldDB" id="A0A9P4QDJ9"/>
<keyword evidence="2" id="KW-1133">Transmembrane helix</keyword>
<organism evidence="3 4">
    <name type="scientific">Polychaeton citri CBS 116435</name>
    <dbReference type="NCBI Taxonomy" id="1314669"/>
    <lineage>
        <taxon>Eukaryota</taxon>
        <taxon>Fungi</taxon>
        <taxon>Dikarya</taxon>
        <taxon>Ascomycota</taxon>
        <taxon>Pezizomycotina</taxon>
        <taxon>Dothideomycetes</taxon>
        <taxon>Dothideomycetidae</taxon>
        <taxon>Capnodiales</taxon>
        <taxon>Capnodiaceae</taxon>
        <taxon>Polychaeton</taxon>
    </lineage>
</organism>
<feature type="region of interest" description="Disordered" evidence="1">
    <location>
        <begin position="258"/>
        <end position="296"/>
    </location>
</feature>
<dbReference type="EMBL" id="MU003774">
    <property type="protein sequence ID" value="KAF2723910.1"/>
    <property type="molecule type" value="Genomic_DNA"/>
</dbReference>
<keyword evidence="2" id="KW-0812">Transmembrane</keyword>
<evidence type="ECO:0000256" key="2">
    <source>
        <dbReference type="SAM" id="Phobius"/>
    </source>
</evidence>
<keyword evidence="4" id="KW-1185">Reference proteome</keyword>
<dbReference type="Pfam" id="PF13826">
    <property type="entry name" value="Monooxy_af470-like"/>
    <property type="match status" value="1"/>
</dbReference>
<keyword evidence="2" id="KW-0472">Membrane</keyword>
<feature type="compositionally biased region" description="Basic and acidic residues" evidence="1">
    <location>
        <begin position="275"/>
        <end position="289"/>
    </location>
</feature>
<name>A0A9P4QDJ9_9PEZI</name>
<sequence length="296" mass="33229">MSAKADFTPLLPPSTRRPKASFFGRHGPYNLLRDQLTITSWMALGAMAQGVLFLIFGRLALIPAVGIVLFRTLDAYAQATGWKHNTYMDGVITQKMSAQFPDERGQYGSTAAKDQIVVFLIGSRCNHPLGALAPGFRKLGNYFVSMTRDLERNAEEFGFLGMTSWVNNNGRAAKNELLEVGYFKNYEGLHKFAHSKFHREGWSWYNRVAKEHPHFSIYHETYVVPAGHWESIYANSHPSGIMSTVTKFKDPATGEDKWASPVVDASKGPLKTSKGRMDRSLGQEHDSYEKSPFIEV</sequence>
<dbReference type="InterPro" id="IPR025444">
    <property type="entry name" value="Monooxy_af470"/>
</dbReference>
<accession>A0A9P4QDJ9</accession>
<evidence type="ECO:0000256" key="1">
    <source>
        <dbReference type="SAM" id="MobiDB-lite"/>
    </source>
</evidence>
<comment type="caution">
    <text evidence="3">The sequence shown here is derived from an EMBL/GenBank/DDBJ whole genome shotgun (WGS) entry which is preliminary data.</text>
</comment>
<feature type="transmembrane region" description="Helical" evidence="2">
    <location>
        <begin position="38"/>
        <end position="61"/>
    </location>
</feature>
<proteinExistence type="predicted"/>
<evidence type="ECO:0000313" key="3">
    <source>
        <dbReference type="EMBL" id="KAF2723910.1"/>
    </source>
</evidence>
<reference evidence="3" key="1">
    <citation type="journal article" date="2020" name="Stud. Mycol.">
        <title>101 Dothideomycetes genomes: a test case for predicting lifestyles and emergence of pathogens.</title>
        <authorList>
            <person name="Haridas S."/>
            <person name="Albert R."/>
            <person name="Binder M."/>
            <person name="Bloem J."/>
            <person name="Labutti K."/>
            <person name="Salamov A."/>
            <person name="Andreopoulos B."/>
            <person name="Baker S."/>
            <person name="Barry K."/>
            <person name="Bills G."/>
            <person name="Bluhm B."/>
            <person name="Cannon C."/>
            <person name="Castanera R."/>
            <person name="Culley D."/>
            <person name="Daum C."/>
            <person name="Ezra D."/>
            <person name="Gonzalez J."/>
            <person name="Henrissat B."/>
            <person name="Kuo A."/>
            <person name="Liang C."/>
            <person name="Lipzen A."/>
            <person name="Lutzoni F."/>
            <person name="Magnuson J."/>
            <person name="Mondo S."/>
            <person name="Nolan M."/>
            <person name="Ohm R."/>
            <person name="Pangilinan J."/>
            <person name="Park H.-J."/>
            <person name="Ramirez L."/>
            <person name="Alfaro M."/>
            <person name="Sun H."/>
            <person name="Tritt A."/>
            <person name="Yoshinaga Y."/>
            <person name="Zwiers L.-H."/>
            <person name="Turgeon B."/>
            <person name="Goodwin S."/>
            <person name="Spatafora J."/>
            <person name="Crous P."/>
            <person name="Grigoriev I."/>
        </authorList>
    </citation>
    <scope>NUCLEOTIDE SEQUENCE</scope>
    <source>
        <strain evidence="3">CBS 116435</strain>
    </source>
</reference>